<keyword evidence="1" id="KW-0472">Membrane</keyword>
<keyword evidence="1" id="KW-1133">Transmembrane helix</keyword>
<keyword evidence="3" id="KW-1185">Reference proteome</keyword>
<protein>
    <submittedName>
        <fullName evidence="2">Uncharacterized protein</fullName>
    </submittedName>
</protein>
<dbReference type="KEGG" id="vg:80543781"/>
<name>A0A7S7YF23_9VIRU</name>
<keyword evidence="1" id="KW-0812">Transmembrane</keyword>
<evidence type="ECO:0000313" key="3">
    <source>
        <dbReference type="Proteomes" id="UP001162098"/>
    </source>
</evidence>
<sequence length="219" mass="23330">MSEYITPTNALLAGAGALIIVLAYMLVQQRKDARNGKRMRKSVIKAVVEMGCKHKGDKIVCPKPLAGLGDSFKVDDAITRSLDQFCALIREKDEPAPPAHSQPSIHQMAQQGFHDMPRAPMPTAMAMPAMPIPGVGGMPMMPQGMPYMPPQPQQPMMQPGFAGAFAPVTGEGMGGGMMGSGDAPKPLPFQPISTREDRNMPMAPAVGGMAPSQYNPSVF</sequence>
<dbReference type="Proteomes" id="UP001162098">
    <property type="component" value="Segment"/>
</dbReference>
<reference evidence="2 3" key="1">
    <citation type="submission" date="2020-09" db="EMBL/GenBank/DDBJ databases">
        <authorList>
            <person name="Zhang R."/>
            <person name="Garcia K."/>
            <person name="Ogata H."/>
        </authorList>
    </citation>
    <scope>NUCLEOTIDE SEQUENCE [LARGE SCALE GENOMIC DNA]</scope>
    <source>
        <strain evidence="3">stheno</strain>
    </source>
</reference>
<evidence type="ECO:0000256" key="1">
    <source>
        <dbReference type="SAM" id="Phobius"/>
    </source>
</evidence>
<proteinExistence type="predicted"/>
<organism evidence="2 3">
    <name type="scientific">Medusavirus stheno T3</name>
    <dbReference type="NCBI Taxonomy" id="3069717"/>
    <lineage>
        <taxon>Viruses</taxon>
        <taxon>Varidnaviria</taxon>
        <taxon>Bamfordvirae</taxon>
        <taxon>Nucleocytoviricota</taxon>
        <taxon>Megaviricetes</taxon>
        <taxon>Mamonoviridae</taxon>
        <taxon>Medusavirus</taxon>
        <taxon>Medusavirus sthenus</taxon>
    </lineage>
</organism>
<dbReference type="EMBL" id="MW018138">
    <property type="protein sequence ID" value="QPB44585.1"/>
    <property type="molecule type" value="Genomic_DNA"/>
</dbReference>
<accession>A0A7S7YF23</accession>
<evidence type="ECO:0000313" key="2">
    <source>
        <dbReference type="EMBL" id="QPB44585.1"/>
    </source>
</evidence>
<feature type="transmembrane region" description="Helical" evidence="1">
    <location>
        <begin position="6"/>
        <end position="27"/>
    </location>
</feature>